<proteinExistence type="predicted"/>
<dbReference type="InterPro" id="IPR028994">
    <property type="entry name" value="Integrin_alpha_N"/>
</dbReference>
<organism evidence="1 2">
    <name type="scientific">Stieleria neptunia</name>
    <dbReference type="NCBI Taxonomy" id="2527979"/>
    <lineage>
        <taxon>Bacteria</taxon>
        <taxon>Pseudomonadati</taxon>
        <taxon>Planctomycetota</taxon>
        <taxon>Planctomycetia</taxon>
        <taxon>Pirellulales</taxon>
        <taxon>Pirellulaceae</taxon>
        <taxon>Stieleria</taxon>
    </lineage>
</organism>
<name>A0A518I489_9BACT</name>
<dbReference type="AlphaFoldDB" id="A0A518I489"/>
<evidence type="ECO:0000313" key="2">
    <source>
        <dbReference type="Proteomes" id="UP000319004"/>
    </source>
</evidence>
<accession>A0A518I489</accession>
<dbReference type="EMBL" id="CP037423">
    <property type="protein sequence ID" value="QDV47910.1"/>
    <property type="molecule type" value="Genomic_DNA"/>
</dbReference>
<evidence type="ECO:0008006" key="3">
    <source>
        <dbReference type="Google" id="ProtNLM"/>
    </source>
</evidence>
<sequence length="165" mass="18135">MMLENSAQDMTPMPPFIPLLLATLFVTTTTTFSFAADLGLWNKHVVTEQGHCNTATATQGPWTARPIDNEITGIHCLLRSDIDNDGLGTFAQHTVDTGQQSYDLRSVDTDGDGDADLLNAGRGSNNVVWYENPLKCDDLRAPWQRLPCSRSSFERQTSVSAMSRA</sequence>
<protein>
    <recommendedName>
        <fullName evidence="3">FG-GAP repeat protein</fullName>
    </recommendedName>
</protein>
<evidence type="ECO:0000313" key="1">
    <source>
        <dbReference type="EMBL" id="QDV47910.1"/>
    </source>
</evidence>
<keyword evidence="2" id="KW-1185">Reference proteome</keyword>
<reference evidence="1 2" key="1">
    <citation type="submission" date="2019-03" db="EMBL/GenBank/DDBJ databases">
        <title>Deep-cultivation of Planctomycetes and their phenomic and genomic characterization uncovers novel biology.</title>
        <authorList>
            <person name="Wiegand S."/>
            <person name="Jogler M."/>
            <person name="Boedeker C."/>
            <person name="Pinto D."/>
            <person name="Vollmers J."/>
            <person name="Rivas-Marin E."/>
            <person name="Kohn T."/>
            <person name="Peeters S.H."/>
            <person name="Heuer A."/>
            <person name="Rast P."/>
            <person name="Oberbeckmann S."/>
            <person name="Bunk B."/>
            <person name="Jeske O."/>
            <person name="Meyerdierks A."/>
            <person name="Storesund J.E."/>
            <person name="Kallscheuer N."/>
            <person name="Luecker S."/>
            <person name="Lage O.M."/>
            <person name="Pohl T."/>
            <person name="Merkel B.J."/>
            <person name="Hornburger P."/>
            <person name="Mueller R.-W."/>
            <person name="Bruemmer F."/>
            <person name="Labrenz M."/>
            <person name="Spormann A.M."/>
            <person name="Op den Camp H."/>
            <person name="Overmann J."/>
            <person name="Amann R."/>
            <person name="Jetten M.S.M."/>
            <person name="Mascher T."/>
            <person name="Medema M.H."/>
            <person name="Devos D.P."/>
            <person name="Kaster A.-K."/>
            <person name="Ovreas L."/>
            <person name="Rohde M."/>
            <person name="Galperin M.Y."/>
            <person name="Jogler C."/>
        </authorList>
    </citation>
    <scope>NUCLEOTIDE SEQUENCE [LARGE SCALE GENOMIC DNA]</scope>
    <source>
        <strain evidence="1 2">Enr13</strain>
    </source>
</reference>
<dbReference type="SUPFAM" id="SSF69318">
    <property type="entry name" value="Integrin alpha N-terminal domain"/>
    <property type="match status" value="1"/>
</dbReference>
<gene>
    <name evidence="1" type="ORF">Enr13x_78220</name>
</gene>
<dbReference type="Proteomes" id="UP000319004">
    <property type="component" value="Chromosome"/>
</dbReference>
<dbReference type="KEGG" id="snep:Enr13x_78220"/>